<dbReference type="AlphaFoldDB" id="A0A382U8A5"/>
<evidence type="ECO:0000256" key="1">
    <source>
        <dbReference type="ARBA" id="ARBA00022729"/>
    </source>
</evidence>
<feature type="non-terminal residue" evidence="3">
    <location>
        <position position="1"/>
    </location>
</feature>
<feature type="domain" description="Glycosyl hydrolase-like 10" evidence="2">
    <location>
        <begin position="1"/>
        <end position="151"/>
    </location>
</feature>
<dbReference type="SUPFAM" id="SSF51445">
    <property type="entry name" value="(Trans)glycosidases"/>
    <property type="match status" value="1"/>
</dbReference>
<gene>
    <name evidence="3" type="ORF">METZ01_LOCUS383327</name>
</gene>
<reference evidence="3" key="1">
    <citation type="submission" date="2018-05" db="EMBL/GenBank/DDBJ databases">
        <authorList>
            <person name="Lanie J.A."/>
            <person name="Ng W.-L."/>
            <person name="Kazmierczak K.M."/>
            <person name="Andrzejewski T.M."/>
            <person name="Davidsen T.M."/>
            <person name="Wayne K.J."/>
            <person name="Tettelin H."/>
            <person name="Glass J.I."/>
            <person name="Rusch D."/>
            <person name="Podicherti R."/>
            <person name="Tsui H.-C.T."/>
            <person name="Winkler M.E."/>
        </authorList>
    </citation>
    <scope>NUCLEOTIDE SEQUENCE</scope>
</reference>
<protein>
    <recommendedName>
        <fullName evidence="2">Glycosyl hydrolase-like 10 domain-containing protein</fullName>
    </recommendedName>
</protein>
<evidence type="ECO:0000259" key="2">
    <source>
        <dbReference type="Pfam" id="PF02638"/>
    </source>
</evidence>
<name>A0A382U8A5_9ZZZZ</name>
<evidence type="ECO:0000313" key="3">
    <source>
        <dbReference type="EMBL" id="SVD30473.1"/>
    </source>
</evidence>
<dbReference type="InterPro" id="IPR052177">
    <property type="entry name" value="Divisome_Glycosyl_Hydrolase"/>
</dbReference>
<sequence length="295" mass="34733">RRYDVDGIHIDDYFYPYPDSKQTAFPDDTSWKRYRGKLSRNDWRRMHINNFIRDLHGEIHKIKPWVKFGVSPFGIWRPGYPKQIKGLDAYDVLYADARLWLREGWLDYCAPQLYWQIAPKAQSYPVLMQWWHEQNPKRRHLWPGNNSARIDPWPAKEIISQIDLTRRHPGATGNIHWNLSALFDNRKDIATKLQKGAYAQLALPPSSPWLDNSPPKAPAVTAKWDEQKRLIQVTWHEQERDTLRRWLFQMRVNRKWHARIVQSSQRFISIRATKTFPDAIAISAIDGGGNTSAPT</sequence>
<proteinExistence type="predicted"/>
<accession>A0A382U8A5</accession>
<dbReference type="PANTHER" id="PTHR43405:SF1">
    <property type="entry name" value="GLYCOSYL HYDROLASE DIGH"/>
    <property type="match status" value="1"/>
</dbReference>
<feature type="non-terminal residue" evidence="3">
    <location>
        <position position="295"/>
    </location>
</feature>
<keyword evidence="1" id="KW-0732">Signal</keyword>
<dbReference type="EMBL" id="UINC01142252">
    <property type="protein sequence ID" value="SVD30473.1"/>
    <property type="molecule type" value="Genomic_DNA"/>
</dbReference>
<organism evidence="3">
    <name type="scientific">marine metagenome</name>
    <dbReference type="NCBI Taxonomy" id="408172"/>
    <lineage>
        <taxon>unclassified sequences</taxon>
        <taxon>metagenomes</taxon>
        <taxon>ecological metagenomes</taxon>
    </lineage>
</organism>
<dbReference type="Pfam" id="PF02638">
    <property type="entry name" value="GHL10"/>
    <property type="match status" value="1"/>
</dbReference>
<dbReference type="InterPro" id="IPR017853">
    <property type="entry name" value="GH"/>
</dbReference>
<dbReference type="InterPro" id="IPR003790">
    <property type="entry name" value="GHL10"/>
</dbReference>
<dbReference type="PANTHER" id="PTHR43405">
    <property type="entry name" value="GLYCOSYL HYDROLASE DIGH"/>
    <property type="match status" value="1"/>
</dbReference>
<dbReference type="Gene3D" id="3.20.20.80">
    <property type="entry name" value="Glycosidases"/>
    <property type="match status" value="1"/>
</dbReference>